<organism evidence="1">
    <name type="scientific">Rhizophora mucronata</name>
    <name type="common">Asiatic mangrove</name>
    <dbReference type="NCBI Taxonomy" id="61149"/>
    <lineage>
        <taxon>Eukaryota</taxon>
        <taxon>Viridiplantae</taxon>
        <taxon>Streptophyta</taxon>
        <taxon>Embryophyta</taxon>
        <taxon>Tracheophyta</taxon>
        <taxon>Spermatophyta</taxon>
        <taxon>Magnoliopsida</taxon>
        <taxon>eudicotyledons</taxon>
        <taxon>Gunneridae</taxon>
        <taxon>Pentapetalae</taxon>
        <taxon>rosids</taxon>
        <taxon>fabids</taxon>
        <taxon>Malpighiales</taxon>
        <taxon>Rhizophoraceae</taxon>
        <taxon>Rhizophora</taxon>
    </lineage>
</organism>
<reference evidence="1" key="1">
    <citation type="submission" date="2018-02" db="EMBL/GenBank/DDBJ databases">
        <title>Rhizophora mucronata_Transcriptome.</title>
        <authorList>
            <person name="Meera S.P."/>
            <person name="Sreeshan A."/>
            <person name="Augustine A."/>
        </authorList>
    </citation>
    <scope>NUCLEOTIDE SEQUENCE</scope>
    <source>
        <tissue evidence="1">Leaf</tissue>
    </source>
</reference>
<dbReference type="EMBL" id="GGEC01062632">
    <property type="protein sequence ID" value="MBX43116.1"/>
    <property type="molecule type" value="Transcribed_RNA"/>
</dbReference>
<accession>A0A2P2NKX5</accession>
<dbReference type="AlphaFoldDB" id="A0A2P2NKX5"/>
<protein>
    <submittedName>
        <fullName evidence="1">Uncharacterized protein</fullName>
    </submittedName>
</protein>
<name>A0A2P2NKX5_RHIMU</name>
<proteinExistence type="predicted"/>
<evidence type="ECO:0000313" key="1">
    <source>
        <dbReference type="EMBL" id="MBX43116.1"/>
    </source>
</evidence>
<sequence length="36" mass="4280">MYVLTVLSVLEETDFNKVLTDTILSRVDEFRQFILM</sequence>